<organism evidence="4 5">
    <name type="scientific">Ostreobium quekettii</name>
    <dbReference type="NCBI Taxonomy" id="121088"/>
    <lineage>
        <taxon>Eukaryota</taxon>
        <taxon>Viridiplantae</taxon>
        <taxon>Chlorophyta</taxon>
        <taxon>core chlorophytes</taxon>
        <taxon>Ulvophyceae</taxon>
        <taxon>TCBD clade</taxon>
        <taxon>Bryopsidales</taxon>
        <taxon>Ostreobineae</taxon>
        <taxon>Ostreobiaceae</taxon>
        <taxon>Ostreobium</taxon>
    </lineage>
</organism>
<evidence type="ECO:0000259" key="3">
    <source>
        <dbReference type="Pfam" id="PF21516"/>
    </source>
</evidence>
<sequence length="604" mass="64988">MILAPAGRSSRGLCCGSAADVQANIAAEAGVEIPKECFGCGVRLQSLDPDKPGYFQISKKALEELRQQQAQEDAEVLADSETEGVLKAEGCEAQEDAAVEGVLKVEADLSVDGKGGRMVKAALPAADSGDSEELSKVLMGTDPKADKGPSVEDLFNAFDEGLENWGLASPGSEERDAMDYAKLMDKIREDEAEAVVEEGVSSGLRVLCTRCYSLINYGKVKSEAGEAQLPEFDLGKRVGRKIQLQKGRRAIVLCVVDLVDFDGSLPREAIRSLLPVGADEAPMGFRLILVASKVDLLPKVASSRRLQDWVRMRARQGGFPPLASVHLVSSTQQSGVRPLLLDVVRSAGVRGDVWVVGAQNSGKSSLINALRKASRARDRRSLTTAALPGTTLGLVEVKGLPLPEKCRVYDTPGVCHRHQLSAKLPFEEVRMLLPRRRLRPRTYRVGTGHTLLVGGVARLDVLACPSSTLYITLWASDEVTCHMGKTESAEERRAAHGGDRLRPPIGGEGEGEAAREVRLEPCVVELEGSSWKASSEDVHIAGLGWIGVGLVGTAKFRVWAPPGVAVTTRRALMPDYATKFEKPGFSGVAEKGGKEKKQKNKKRT</sequence>
<comment type="caution">
    <text evidence="4">The sequence shown here is derived from an EMBL/GenBank/DDBJ whole genome shotgun (WGS) entry which is preliminary data.</text>
</comment>
<dbReference type="Pfam" id="PF01926">
    <property type="entry name" value="MMR_HSR1"/>
    <property type="match status" value="1"/>
</dbReference>
<dbReference type="SUPFAM" id="SSF52540">
    <property type="entry name" value="P-loop containing nucleoside triphosphate hydrolases"/>
    <property type="match status" value="1"/>
</dbReference>
<gene>
    <name evidence="4" type="ORF">OSTQU699_LOCUS2048</name>
</gene>
<dbReference type="GO" id="GO:0005739">
    <property type="term" value="C:mitochondrion"/>
    <property type="evidence" value="ECO:0007669"/>
    <property type="project" value="TreeGrafter"/>
</dbReference>
<evidence type="ECO:0000313" key="5">
    <source>
        <dbReference type="Proteomes" id="UP000708148"/>
    </source>
</evidence>
<dbReference type="Proteomes" id="UP000708148">
    <property type="component" value="Unassembled WGS sequence"/>
</dbReference>
<feature type="region of interest" description="Disordered" evidence="1">
    <location>
        <begin position="488"/>
        <end position="512"/>
    </location>
</feature>
<proteinExistence type="predicted"/>
<feature type="compositionally biased region" description="Basic and acidic residues" evidence="1">
    <location>
        <begin position="488"/>
        <end position="502"/>
    </location>
</feature>
<feature type="compositionally biased region" description="Basic residues" evidence="1">
    <location>
        <begin position="594"/>
        <end position="604"/>
    </location>
</feature>
<dbReference type="OrthoDB" id="1696305at2759"/>
<dbReference type="PANTHER" id="PTHR46434">
    <property type="entry name" value="GENETIC INTERACTOR OF PROHIBITINS 3, MITOCHONDRIAL"/>
    <property type="match status" value="1"/>
</dbReference>
<name>A0A8S1ISX0_9CHLO</name>
<evidence type="ECO:0000259" key="2">
    <source>
        <dbReference type="Pfam" id="PF01926"/>
    </source>
</evidence>
<evidence type="ECO:0008006" key="6">
    <source>
        <dbReference type="Google" id="ProtNLM"/>
    </source>
</evidence>
<protein>
    <recommendedName>
        <fullName evidence="6">G domain-containing protein</fullName>
    </recommendedName>
</protein>
<evidence type="ECO:0000256" key="1">
    <source>
        <dbReference type="SAM" id="MobiDB-lite"/>
    </source>
</evidence>
<keyword evidence="5" id="KW-1185">Reference proteome</keyword>
<dbReference type="EMBL" id="CAJHUC010000526">
    <property type="protein sequence ID" value="CAD7696687.1"/>
    <property type="molecule type" value="Genomic_DNA"/>
</dbReference>
<dbReference type="InterPro" id="IPR048422">
    <property type="entry name" value="NOA1/YqeH-like_C"/>
</dbReference>
<dbReference type="Pfam" id="PF21516">
    <property type="entry name" value="YqeH-like_C"/>
    <property type="match status" value="1"/>
</dbReference>
<dbReference type="AlphaFoldDB" id="A0A8S1ISX0"/>
<dbReference type="Gene3D" id="3.40.50.300">
    <property type="entry name" value="P-loop containing nucleotide triphosphate hydrolases"/>
    <property type="match status" value="1"/>
</dbReference>
<dbReference type="InterPro" id="IPR006073">
    <property type="entry name" value="GTP-bd"/>
</dbReference>
<dbReference type="InterPro" id="IPR050896">
    <property type="entry name" value="Mito_lipid_metab_GTPase"/>
</dbReference>
<reference evidence="4" key="1">
    <citation type="submission" date="2020-12" db="EMBL/GenBank/DDBJ databases">
        <authorList>
            <person name="Iha C."/>
        </authorList>
    </citation>
    <scope>NUCLEOTIDE SEQUENCE</scope>
</reference>
<accession>A0A8S1ISX0</accession>
<feature type="domain" description="G" evidence="2">
    <location>
        <begin position="353"/>
        <end position="416"/>
    </location>
</feature>
<dbReference type="CDD" id="cd01855">
    <property type="entry name" value="YqeH"/>
    <property type="match status" value="1"/>
</dbReference>
<dbReference type="InterPro" id="IPR027417">
    <property type="entry name" value="P-loop_NTPase"/>
</dbReference>
<evidence type="ECO:0000313" key="4">
    <source>
        <dbReference type="EMBL" id="CAD7696687.1"/>
    </source>
</evidence>
<dbReference type="GO" id="GO:0005525">
    <property type="term" value="F:GTP binding"/>
    <property type="evidence" value="ECO:0007669"/>
    <property type="project" value="InterPro"/>
</dbReference>
<feature type="region of interest" description="Disordered" evidence="1">
    <location>
        <begin position="581"/>
        <end position="604"/>
    </location>
</feature>
<feature type="domain" description="NOA1/YqeH-like C-terminal" evidence="3">
    <location>
        <begin position="471"/>
        <end position="572"/>
    </location>
</feature>
<dbReference type="PANTHER" id="PTHR46434:SF1">
    <property type="entry name" value="GENETIC INTERACTOR OF PROHIBITINS 3, MITOCHONDRIAL"/>
    <property type="match status" value="1"/>
</dbReference>